<feature type="compositionally biased region" description="Basic and acidic residues" evidence="1">
    <location>
        <begin position="29"/>
        <end position="50"/>
    </location>
</feature>
<name>A0ABC8RS32_9AQUA</name>
<protein>
    <submittedName>
        <fullName evidence="2">Uncharacterized protein</fullName>
    </submittedName>
</protein>
<feature type="region of interest" description="Disordered" evidence="1">
    <location>
        <begin position="24"/>
        <end position="61"/>
    </location>
</feature>
<comment type="caution">
    <text evidence="2">The sequence shown here is derived from an EMBL/GenBank/DDBJ whole genome shotgun (WGS) entry which is preliminary data.</text>
</comment>
<dbReference type="EMBL" id="CAUOFW020001724">
    <property type="protein sequence ID" value="CAK9147785.1"/>
    <property type="molecule type" value="Genomic_DNA"/>
</dbReference>
<gene>
    <name evidence="2" type="ORF">ILEXP_LOCUS15726</name>
</gene>
<keyword evidence="3" id="KW-1185">Reference proteome</keyword>
<evidence type="ECO:0000256" key="1">
    <source>
        <dbReference type="SAM" id="MobiDB-lite"/>
    </source>
</evidence>
<evidence type="ECO:0000313" key="2">
    <source>
        <dbReference type="EMBL" id="CAK9147785.1"/>
    </source>
</evidence>
<dbReference type="AlphaFoldDB" id="A0ABC8RS32"/>
<feature type="compositionally biased region" description="Polar residues" evidence="1">
    <location>
        <begin position="92"/>
        <end position="105"/>
    </location>
</feature>
<feature type="region of interest" description="Disordered" evidence="1">
    <location>
        <begin position="92"/>
        <end position="125"/>
    </location>
</feature>
<accession>A0ABC8RS32</accession>
<reference evidence="2 3" key="1">
    <citation type="submission" date="2024-02" db="EMBL/GenBank/DDBJ databases">
        <authorList>
            <person name="Vignale AGUSTIN F."/>
            <person name="Sosa J E."/>
            <person name="Modenutti C."/>
        </authorList>
    </citation>
    <scope>NUCLEOTIDE SEQUENCE [LARGE SCALE GENOMIC DNA]</scope>
</reference>
<organism evidence="2 3">
    <name type="scientific">Ilex paraguariensis</name>
    <name type="common">yerba mate</name>
    <dbReference type="NCBI Taxonomy" id="185542"/>
    <lineage>
        <taxon>Eukaryota</taxon>
        <taxon>Viridiplantae</taxon>
        <taxon>Streptophyta</taxon>
        <taxon>Embryophyta</taxon>
        <taxon>Tracheophyta</taxon>
        <taxon>Spermatophyta</taxon>
        <taxon>Magnoliopsida</taxon>
        <taxon>eudicotyledons</taxon>
        <taxon>Gunneridae</taxon>
        <taxon>Pentapetalae</taxon>
        <taxon>asterids</taxon>
        <taxon>campanulids</taxon>
        <taxon>Aquifoliales</taxon>
        <taxon>Aquifoliaceae</taxon>
        <taxon>Ilex</taxon>
    </lineage>
</organism>
<proteinExistence type="predicted"/>
<sequence length="125" mass="13749">MTLTIAEQISILYHVLNSDSALKVSKSCGDPRHPLEARGKEMSKDKDRHAPPHPIIIGNDSGGERVFPCGLRFNPGHRCPPHLTLTSKQNACSRKRSQIGNNPNISKPDVPSFLEVSSLGVNRHH</sequence>
<dbReference type="Proteomes" id="UP001642360">
    <property type="component" value="Unassembled WGS sequence"/>
</dbReference>
<evidence type="ECO:0000313" key="3">
    <source>
        <dbReference type="Proteomes" id="UP001642360"/>
    </source>
</evidence>